<dbReference type="EMBL" id="FOYQ01000001">
    <property type="protein sequence ID" value="SFR37283.1"/>
    <property type="molecule type" value="Genomic_DNA"/>
</dbReference>
<dbReference type="Gene3D" id="3.40.50.170">
    <property type="entry name" value="Formyl transferase, N-terminal domain"/>
    <property type="match status" value="1"/>
</dbReference>
<dbReference type="InterPro" id="IPR002376">
    <property type="entry name" value="Formyl_transf_N"/>
</dbReference>
<reference evidence="8 9" key="1">
    <citation type="submission" date="2016-10" db="EMBL/GenBank/DDBJ databases">
        <authorList>
            <person name="de Groot N.N."/>
        </authorList>
    </citation>
    <scope>NUCLEOTIDE SEQUENCE [LARGE SCALE GENOMIC DNA]</scope>
    <source>
        <strain evidence="8 9">DSM 21019</strain>
    </source>
</reference>
<keyword evidence="9" id="KW-1185">Reference proteome</keyword>
<dbReference type="InterPro" id="IPR036477">
    <property type="entry name" value="Formyl_transf_N_sf"/>
</dbReference>
<dbReference type="STRING" id="400055.SAMN04490243_1254"/>
<comment type="function">
    <text evidence="6">Catalyzes the transfer of a formyl group from 10-formyltetrahydrofolate to 5-phospho-ribosyl-glycinamide (GAR), producing 5-phospho-ribosyl-N-formylglycinamide (FGAR) and tetrahydrofolate.</text>
</comment>
<dbReference type="InterPro" id="IPR004607">
    <property type="entry name" value="GART"/>
</dbReference>
<dbReference type="CDD" id="cd08645">
    <property type="entry name" value="FMT_core_GART"/>
    <property type="match status" value="1"/>
</dbReference>
<dbReference type="GO" id="GO:0005829">
    <property type="term" value="C:cytosol"/>
    <property type="evidence" value="ECO:0007669"/>
    <property type="project" value="TreeGrafter"/>
</dbReference>
<dbReference type="RefSeq" id="WP_092981547.1">
    <property type="nucleotide sequence ID" value="NZ_FOYQ01000001.1"/>
</dbReference>
<evidence type="ECO:0000256" key="4">
    <source>
        <dbReference type="ARBA" id="ARBA00038440"/>
    </source>
</evidence>
<dbReference type="GO" id="GO:0006189">
    <property type="term" value="P:'de novo' IMP biosynthetic process"/>
    <property type="evidence" value="ECO:0007669"/>
    <property type="project" value="UniProtKB-UniRule"/>
</dbReference>
<comment type="pathway">
    <text evidence="1 6">Purine metabolism; IMP biosynthesis via de novo pathway; N(2)-formyl-N(1)-(5-phospho-D-ribosyl)glycinamide from N(1)-(5-phospho-D-ribosyl)glycinamide (10-formyl THF route): step 1/1.</text>
</comment>
<accession>A0A1I6G4Z9</accession>
<dbReference type="EC" id="2.1.2.2" evidence="6"/>
<dbReference type="SUPFAM" id="SSF53328">
    <property type="entry name" value="Formyltransferase"/>
    <property type="match status" value="1"/>
</dbReference>
<evidence type="ECO:0000259" key="7">
    <source>
        <dbReference type="Pfam" id="PF00551"/>
    </source>
</evidence>
<dbReference type="UniPathway" id="UPA00074">
    <property type="reaction ID" value="UER00126"/>
</dbReference>
<dbReference type="PROSITE" id="PS00373">
    <property type="entry name" value="GART"/>
    <property type="match status" value="1"/>
</dbReference>
<dbReference type="HAMAP" id="MF_01930">
    <property type="entry name" value="PurN"/>
    <property type="match status" value="1"/>
</dbReference>
<dbReference type="OrthoDB" id="9806170at2"/>
<evidence type="ECO:0000256" key="5">
    <source>
        <dbReference type="ARBA" id="ARBA00047664"/>
    </source>
</evidence>
<evidence type="ECO:0000256" key="1">
    <source>
        <dbReference type="ARBA" id="ARBA00005054"/>
    </source>
</evidence>
<proteinExistence type="inferred from homology"/>
<organism evidence="8 9">
    <name type="scientific">Robiginitalea myxolifaciens</name>
    <dbReference type="NCBI Taxonomy" id="400055"/>
    <lineage>
        <taxon>Bacteria</taxon>
        <taxon>Pseudomonadati</taxon>
        <taxon>Bacteroidota</taxon>
        <taxon>Flavobacteriia</taxon>
        <taxon>Flavobacteriales</taxon>
        <taxon>Flavobacteriaceae</taxon>
        <taxon>Robiginitalea</taxon>
    </lineage>
</organism>
<evidence type="ECO:0000313" key="9">
    <source>
        <dbReference type="Proteomes" id="UP000199534"/>
    </source>
</evidence>
<feature type="binding site" evidence="6">
    <location>
        <position position="62"/>
    </location>
    <ligand>
        <name>(6R)-10-formyltetrahydrofolate</name>
        <dbReference type="ChEBI" id="CHEBI:195366"/>
    </ligand>
</feature>
<feature type="domain" description="Formyl transferase N-terminal" evidence="7">
    <location>
        <begin position="6"/>
        <end position="186"/>
    </location>
</feature>
<evidence type="ECO:0000256" key="6">
    <source>
        <dbReference type="HAMAP-Rule" id="MF_01930"/>
    </source>
</evidence>
<feature type="binding site" evidence="6">
    <location>
        <position position="106"/>
    </location>
    <ligand>
        <name>(6R)-10-formyltetrahydrofolate</name>
        <dbReference type="ChEBI" id="CHEBI:195366"/>
    </ligand>
</feature>
<keyword evidence="2 6" id="KW-0808">Transferase</keyword>
<evidence type="ECO:0000313" key="8">
    <source>
        <dbReference type="EMBL" id="SFR37283.1"/>
    </source>
</evidence>
<comment type="similarity">
    <text evidence="4 6">Belongs to the GART family.</text>
</comment>
<evidence type="ECO:0000256" key="3">
    <source>
        <dbReference type="ARBA" id="ARBA00022755"/>
    </source>
</evidence>
<evidence type="ECO:0000256" key="2">
    <source>
        <dbReference type="ARBA" id="ARBA00022679"/>
    </source>
</evidence>
<dbReference type="Proteomes" id="UP000199534">
    <property type="component" value="Unassembled WGS sequence"/>
</dbReference>
<name>A0A1I6G4Z9_9FLAO</name>
<dbReference type="AlphaFoldDB" id="A0A1I6G4Z9"/>
<comment type="caution">
    <text evidence="6">Lacks conserved residue(s) required for the propagation of feature annotation.</text>
</comment>
<gene>
    <name evidence="6" type="primary">purN</name>
    <name evidence="8" type="ORF">SAMN04490243_1254</name>
</gene>
<protein>
    <recommendedName>
        <fullName evidence="6">Phosphoribosylglycinamide formyltransferase</fullName>
        <ecNumber evidence="6">2.1.2.2</ecNumber>
    </recommendedName>
    <alternativeName>
        <fullName evidence="6">5'-phosphoribosylglycinamide transformylase</fullName>
    </alternativeName>
    <alternativeName>
        <fullName evidence="6">GAR transformylase</fullName>
        <shortName evidence="6">GART</shortName>
    </alternativeName>
</protein>
<dbReference type="PANTHER" id="PTHR43369">
    <property type="entry name" value="PHOSPHORIBOSYLGLYCINAMIDE FORMYLTRANSFERASE"/>
    <property type="match status" value="1"/>
</dbReference>
<comment type="catalytic activity">
    <reaction evidence="5 6">
        <text>N(1)-(5-phospho-beta-D-ribosyl)glycinamide + (6R)-10-formyltetrahydrofolate = N(2)-formyl-N(1)-(5-phospho-beta-D-ribosyl)glycinamide + (6S)-5,6,7,8-tetrahydrofolate + H(+)</text>
        <dbReference type="Rhea" id="RHEA:15053"/>
        <dbReference type="ChEBI" id="CHEBI:15378"/>
        <dbReference type="ChEBI" id="CHEBI:57453"/>
        <dbReference type="ChEBI" id="CHEBI:143788"/>
        <dbReference type="ChEBI" id="CHEBI:147286"/>
        <dbReference type="ChEBI" id="CHEBI:195366"/>
        <dbReference type="EC" id="2.1.2.2"/>
    </reaction>
</comment>
<dbReference type="InterPro" id="IPR001555">
    <property type="entry name" value="GART_AS"/>
</dbReference>
<feature type="site" description="Raises pKa of active site His" evidence="6">
    <location>
        <position position="149"/>
    </location>
</feature>
<feature type="active site" description="Proton donor" evidence="6">
    <location>
        <position position="108"/>
    </location>
</feature>
<dbReference type="Pfam" id="PF00551">
    <property type="entry name" value="Formyl_trans_N"/>
    <property type="match status" value="1"/>
</dbReference>
<keyword evidence="3 6" id="KW-0658">Purine biosynthesis</keyword>
<feature type="binding site" evidence="6">
    <location>
        <begin position="16"/>
        <end position="18"/>
    </location>
    <ligand>
        <name>N(1)-(5-phospho-beta-D-ribosyl)glycinamide</name>
        <dbReference type="ChEBI" id="CHEBI:143788"/>
    </ligand>
</feature>
<sequence>MSDPIKNIVLFASGSGSNVENIADYFRDNNQVRIAGVLCNKTNAGVIERCHRLKIPLYCFNREAFKEESGLLALLKGLNPDLLVLAGFLWKIPERFVREFPNQIINIHPALLPKYGGKGMYGAHVHQAVSEAGDTATGITIHWVNAAYDEGNIIRQEHVNIKAGEDPDRIAAKVHELEYTYYPQVIAELLFSDGRQE</sequence>
<dbReference type="PANTHER" id="PTHR43369:SF2">
    <property type="entry name" value="PHOSPHORIBOSYLGLYCINAMIDE FORMYLTRANSFERASE"/>
    <property type="match status" value="1"/>
</dbReference>
<dbReference type="GO" id="GO:0004644">
    <property type="term" value="F:phosphoribosylglycinamide formyltransferase activity"/>
    <property type="evidence" value="ECO:0007669"/>
    <property type="project" value="UniProtKB-UniRule"/>
</dbReference>